<evidence type="ECO:0000313" key="1">
    <source>
        <dbReference type="EMBL" id="JAH04648.1"/>
    </source>
</evidence>
<dbReference type="EMBL" id="GBXM01103929">
    <property type="protein sequence ID" value="JAH04648.1"/>
    <property type="molecule type" value="Transcribed_RNA"/>
</dbReference>
<name>A0A0E9PLD0_ANGAN</name>
<dbReference type="AlphaFoldDB" id="A0A0E9PLD0"/>
<protein>
    <submittedName>
        <fullName evidence="1">Uncharacterized protein</fullName>
    </submittedName>
</protein>
<organism evidence="1">
    <name type="scientific">Anguilla anguilla</name>
    <name type="common">European freshwater eel</name>
    <name type="synonym">Muraena anguilla</name>
    <dbReference type="NCBI Taxonomy" id="7936"/>
    <lineage>
        <taxon>Eukaryota</taxon>
        <taxon>Metazoa</taxon>
        <taxon>Chordata</taxon>
        <taxon>Craniata</taxon>
        <taxon>Vertebrata</taxon>
        <taxon>Euteleostomi</taxon>
        <taxon>Actinopterygii</taxon>
        <taxon>Neopterygii</taxon>
        <taxon>Teleostei</taxon>
        <taxon>Anguilliformes</taxon>
        <taxon>Anguillidae</taxon>
        <taxon>Anguilla</taxon>
    </lineage>
</organism>
<reference evidence="1" key="2">
    <citation type="journal article" date="2015" name="Fish Shellfish Immunol.">
        <title>Early steps in the European eel (Anguilla anguilla)-Vibrio vulnificus interaction in the gills: Role of the RtxA13 toxin.</title>
        <authorList>
            <person name="Callol A."/>
            <person name="Pajuelo D."/>
            <person name="Ebbesson L."/>
            <person name="Teles M."/>
            <person name="MacKenzie S."/>
            <person name="Amaro C."/>
        </authorList>
    </citation>
    <scope>NUCLEOTIDE SEQUENCE</scope>
</reference>
<proteinExistence type="predicted"/>
<sequence length="35" mass="3943">MTGTVNRRVKTCPRPQSTLTVWSTRGIRTVIALLE</sequence>
<accession>A0A0E9PLD0</accession>
<reference evidence="1" key="1">
    <citation type="submission" date="2014-11" db="EMBL/GenBank/DDBJ databases">
        <authorList>
            <person name="Amaro Gonzalez C."/>
        </authorList>
    </citation>
    <scope>NUCLEOTIDE SEQUENCE</scope>
</reference>